<comment type="similarity">
    <text evidence="1">Belongs to the glycosyl hydrolase 39 family.</text>
</comment>
<comment type="caution">
    <text evidence="6">The sequence shown here is derived from an EMBL/GenBank/DDBJ whole genome shotgun (WGS) entry which is preliminary data.</text>
</comment>
<organism evidence="6 7">
    <name type="scientific">Paraburkholderia metrosideri</name>
    <dbReference type="NCBI Taxonomy" id="580937"/>
    <lineage>
        <taxon>Bacteria</taxon>
        <taxon>Pseudomonadati</taxon>
        <taxon>Pseudomonadota</taxon>
        <taxon>Betaproteobacteria</taxon>
        <taxon>Burkholderiales</taxon>
        <taxon>Burkholderiaceae</taxon>
        <taxon>Paraburkholderia</taxon>
    </lineage>
</organism>
<dbReference type="Pfam" id="PF01229">
    <property type="entry name" value="Glyco_hydro_39"/>
    <property type="match status" value="1"/>
</dbReference>
<evidence type="ECO:0000256" key="2">
    <source>
        <dbReference type="ARBA" id="ARBA00022801"/>
    </source>
</evidence>
<proteinExistence type="inferred from homology"/>
<name>A0ABW9E3J3_9BURK</name>
<dbReference type="InterPro" id="IPR049166">
    <property type="entry name" value="GH39_cat"/>
</dbReference>
<feature type="domain" description="Glycosyl hydrolases family 39 N-terminal catalytic" evidence="5">
    <location>
        <begin position="184"/>
        <end position="485"/>
    </location>
</feature>
<dbReference type="SUPFAM" id="SSF51445">
    <property type="entry name" value="(Trans)glycosidases"/>
    <property type="match status" value="1"/>
</dbReference>
<evidence type="ECO:0000313" key="7">
    <source>
        <dbReference type="Proteomes" id="UP001629432"/>
    </source>
</evidence>
<evidence type="ECO:0000256" key="4">
    <source>
        <dbReference type="SAM" id="SignalP"/>
    </source>
</evidence>
<feature type="chain" id="PRO_5047189255" description="Glycosyl hydrolases family 39 N-terminal catalytic domain-containing protein" evidence="4">
    <location>
        <begin position="35"/>
        <end position="537"/>
    </location>
</feature>
<accession>A0ABW9E3J3</accession>
<dbReference type="Proteomes" id="UP001629432">
    <property type="component" value="Unassembled WGS sequence"/>
</dbReference>
<evidence type="ECO:0000256" key="3">
    <source>
        <dbReference type="ARBA" id="ARBA00023295"/>
    </source>
</evidence>
<sequence>MKKSMRTLTMLSKFTNFMALSLLAFLASSPAVFASPLAQSDVLQTGVPISIDLSKTGSLDLARLRSYYAGASWETPISPSTWEKLKLLHVSKIRMINVESTEATHSSANERSMDFNFNSLNLGLVDCQNYKLTPHIVVGARIQTAIANRSTNGYFGVNNWSVYEDYAYELMKYVTVTRNFPTAEFEVGNEPDINGTKWLLEGKLPSGDARMYGEYHSLYRAWSNAAVRLKKNYPALGFKLGGPDITPYTFAFGKLNWASQFIDDAGKERLKLDFFSFHFYGNNAALDKTNKFGPYPDFDEEIKFYRKELKNAGLEKTSIYVSEWGPSTFVDGSIQGVTNGNHVGAAWAARFIVAMAENKIENALALIFRDHFLPNTREDNWGWPGYLLADGETPKALYNLFSIFELFPAGKLSVSRPSPALMVVSSSDGVSTGVMAVNQSWDFAKMEDLAGDATVDISLVGNNYKSDAVHVRMFVIDSMHADPYMSVKNGKAAGSSVGGLRPTAEFDVHLKNGVIQLPATLLRTSSVTFWQLVPLHQ</sequence>
<gene>
    <name evidence="6" type="ORF">PQQ63_28930</name>
</gene>
<keyword evidence="4" id="KW-0732">Signal</keyword>
<dbReference type="InterPro" id="IPR017853">
    <property type="entry name" value="GH"/>
</dbReference>
<dbReference type="EMBL" id="JAQQCF010000031">
    <property type="protein sequence ID" value="MFM0640727.1"/>
    <property type="molecule type" value="Genomic_DNA"/>
</dbReference>
<evidence type="ECO:0000259" key="5">
    <source>
        <dbReference type="Pfam" id="PF01229"/>
    </source>
</evidence>
<evidence type="ECO:0000256" key="1">
    <source>
        <dbReference type="ARBA" id="ARBA00008875"/>
    </source>
</evidence>
<keyword evidence="3" id="KW-0326">Glycosidase</keyword>
<keyword evidence="2" id="KW-0378">Hydrolase</keyword>
<dbReference type="RefSeq" id="WP_408339364.1">
    <property type="nucleotide sequence ID" value="NZ_JAQQCF010000031.1"/>
</dbReference>
<reference evidence="6 7" key="1">
    <citation type="journal article" date="2024" name="Chem. Sci.">
        <title>Discovery of megapolipeptins by genome mining of a Burkholderiales bacteria collection.</title>
        <authorList>
            <person name="Paulo B.S."/>
            <person name="Recchia M.J.J."/>
            <person name="Lee S."/>
            <person name="Fergusson C.H."/>
            <person name="Romanowski S.B."/>
            <person name="Hernandez A."/>
            <person name="Krull N."/>
            <person name="Liu D.Y."/>
            <person name="Cavanagh H."/>
            <person name="Bos A."/>
            <person name="Gray C.A."/>
            <person name="Murphy B.T."/>
            <person name="Linington R.G."/>
            <person name="Eustaquio A.S."/>
        </authorList>
    </citation>
    <scope>NUCLEOTIDE SEQUENCE [LARGE SCALE GENOMIC DNA]</scope>
    <source>
        <strain evidence="6 7">RL17-338-BIC-A</strain>
    </source>
</reference>
<dbReference type="Gene3D" id="3.20.20.80">
    <property type="entry name" value="Glycosidases"/>
    <property type="match status" value="1"/>
</dbReference>
<evidence type="ECO:0000313" key="6">
    <source>
        <dbReference type="EMBL" id="MFM0640727.1"/>
    </source>
</evidence>
<protein>
    <recommendedName>
        <fullName evidence="5">Glycosyl hydrolases family 39 N-terminal catalytic domain-containing protein</fullName>
    </recommendedName>
</protein>
<feature type="signal peptide" evidence="4">
    <location>
        <begin position="1"/>
        <end position="34"/>
    </location>
</feature>
<keyword evidence="7" id="KW-1185">Reference proteome</keyword>